<gene>
    <name evidence="1" type="ORF">MM415B03139_0006</name>
</gene>
<dbReference type="AlphaFoldDB" id="A0A6M3KX04"/>
<sequence length="205" mass="20771">MKRYFAIIGIALLVAIQAYAGPPITQGINTGAMGAITASSVTASNLTATRVPIVGTAGLLGDDSDLTFATDTLTATKFSGALNGTVGATMPAAGSFTTATINALVYWGSATAESDEGSVTLPTVTANYSGHGFVRTSSGGAINDSAEFEVGSDGTVNLIRATANVVVGAACADTKICISTAATQNPVIVQVRNGAEQLEIEFWYH</sequence>
<reference evidence="1" key="1">
    <citation type="submission" date="2020-03" db="EMBL/GenBank/DDBJ databases">
        <title>The deep terrestrial virosphere.</title>
        <authorList>
            <person name="Holmfeldt K."/>
            <person name="Nilsson E."/>
            <person name="Simone D."/>
            <person name="Lopez-Fernandez M."/>
            <person name="Wu X."/>
            <person name="de Brujin I."/>
            <person name="Lundin D."/>
            <person name="Andersson A."/>
            <person name="Bertilsson S."/>
            <person name="Dopson M."/>
        </authorList>
    </citation>
    <scope>NUCLEOTIDE SEQUENCE</scope>
    <source>
        <strain evidence="1">MM415B03139</strain>
    </source>
</reference>
<dbReference type="EMBL" id="MT142652">
    <property type="protein sequence ID" value="QJA86677.1"/>
    <property type="molecule type" value="Genomic_DNA"/>
</dbReference>
<proteinExistence type="predicted"/>
<name>A0A6M3KX04_9ZZZZ</name>
<organism evidence="1">
    <name type="scientific">viral metagenome</name>
    <dbReference type="NCBI Taxonomy" id="1070528"/>
    <lineage>
        <taxon>unclassified sequences</taxon>
        <taxon>metagenomes</taxon>
        <taxon>organismal metagenomes</taxon>
    </lineage>
</organism>
<protein>
    <submittedName>
        <fullName evidence="1">Uncharacterized protein</fullName>
    </submittedName>
</protein>
<evidence type="ECO:0000313" key="1">
    <source>
        <dbReference type="EMBL" id="QJA86677.1"/>
    </source>
</evidence>
<accession>A0A6M3KX04</accession>